<proteinExistence type="predicted"/>
<reference evidence="1 2" key="2">
    <citation type="journal article" date="2010" name="Nucleic Acids Res.">
        <title>BeetleBase in 2010: revisions to provide comprehensive genomic information for Tribolium castaneum.</title>
        <authorList>
            <person name="Kim H.S."/>
            <person name="Murphy T."/>
            <person name="Xia J."/>
            <person name="Caragea D."/>
            <person name="Park Y."/>
            <person name="Beeman R.W."/>
            <person name="Lorenzen M.D."/>
            <person name="Butcher S."/>
            <person name="Manak J.R."/>
            <person name="Brown S.J."/>
        </authorList>
    </citation>
    <scope>GENOME REANNOTATION</scope>
    <source>
        <strain evidence="1 2">Georgia GA2</strain>
    </source>
</reference>
<accession>D6WUL2</accession>
<sequence>MDWSFCVWDQLACSDHFDAIRDVVNTCVAQTDARKRYRSFSNNVPNVNTHLKRHLQGNESRFYSQSNLQGVCKERINNQKLKINSFI</sequence>
<dbReference type="HOGENOM" id="CLU_2486261_0_0_1"/>
<dbReference type="AlphaFoldDB" id="D6WUL2"/>
<evidence type="ECO:0000313" key="2">
    <source>
        <dbReference type="Proteomes" id="UP000007266"/>
    </source>
</evidence>
<dbReference type="InParanoid" id="D6WUL2"/>
<protein>
    <submittedName>
        <fullName evidence="1">Uncharacterized protein</fullName>
    </submittedName>
</protein>
<gene>
    <name evidence="1" type="primary">GLEAN_06140</name>
    <name evidence="1" type="ORF">TcasGA2_TC006140</name>
</gene>
<dbReference type="EMBL" id="KQ971357">
    <property type="protein sequence ID" value="EFA08488.1"/>
    <property type="molecule type" value="Genomic_DNA"/>
</dbReference>
<evidence type="ECO:0000313" key="1">
    <source>
        <dbReference type="EMBL" id="EFA08488.1"/>
    </source>
</evidence>
<reference evidence="1 2" key="1">
    <citation type="journal article" date="2008" name="Nature">
        <title>The genome of the model beetle and pest Tribolium castaneum.</title>
        <authorList>
            <consortium name="Tribolium Genome Sequencing Consortium"/>
            <person name="Richards S."/>
            <person name="Gibbs R.A."/>
            <person name="Weinstock G.M."/>
            <person name="Brown S.J."/>
            <person name="Denell R."/>
            <person name="Beeman R.W."/>
            <person name="Gibbs R."/>
            <person name="Beeman R.W."/>
            <person name="Brown S.J."/>
            <person name="Bucher G."/>
            <person name="Friedrich M."/>
            <person name="Grimmelikhuijzen C.J."/>
            <person name="Klingler M."/>
            <person name="Lorenzen M."/>
            <person name="Richards S."/>
            <person name="Roth S."/>
            <person name="Schroder R."/>
            <person name="Tautz D."/>
            <person name="Zdobnov E.M."/>
            <person name="Muzny D."/>
            <person name="Gibbs R.A."/>
            <person name="Weinstock G.M."/>
            <person name="Attaway T."/>
            <person name="Bell S."/>
            <person name="Buhay C.J."/>
            <person name="Chandrabose M.N."/>
            <person name="Chavez D."/>
            <person name="Clerk-Blankenburg K.P."/>
            <person name="Cree A."/>
            <person name="Dao M."/>
            <person name="Davis C."/>
            <person name="Chacko J."/>
            <person name="Dinh H."/>
            <person name="Dugan-Rocha S."/>
            <person name="Fowler G."/>
            <person name="Garner T.T."/>
            <person name="Garnes J."/>
            <person name="Gnirke A."/>
            <person name="Hawes A."/>
            <person name="Hernandez J."/>
            <person name="Hines S."/>
            <person name="Holder M."/>
            <person name="Hume J."/>
            <person name="Jhangiani S.N."/>
            <person name="Joshi V."/>
            <person name="Khan Z.M."/>
            <person name="Jackson L."/>
            <person name="Kovar C."/>
            <person name="Kowis A."/>
            <person name="Lee S."/>
            <person name="Lewis L.R."/>
            <person name="Margolis J."/>
            <person name="Morgan M."/>
            <person name="Nazareth L.V."/>
            <person name="Nguyen N."/>
            <person name="Okwuonu G."/>
            <person name="Parker D."/>
            <person name="Richards S."/>
            <person name="Ruiz S.J."/>
            <person name="Santibanez J."/>
            <person name="Savard J."/>
            <person name="Scherer S.E."/>
            <person name="Schneider B."/>
            <person name="Sodergren E."/>
            <person name="Tautz D."/>
            <person name="Vattahil S."/>
            <person name="Villasana D."/>
            <person name="White C.S."/>
            <person name="Wright R."/>
            <person name="Park Y."/>
            <person name="Beeman R.W."/>
            <person name="Lord J."/>
            <person name="Oppert B."/>
            <person name="Lorenzen M."/>
            <person name="Brown S."/>
            <person name="Wang L."/>
            <person name="Savard J."/>
            <person name="Tautz D."/>
            <person name="Richards S."/>
            <person name="Weinstock G."/>
            <person name="Gibbs R.A."/>
            <person name="Liu Y."/>
            <person name="Worley K."/>
            <person name="Weinstock G."/>
            <person name="Elsik C.G."/>
            <person name="Reese J.T."/>
            <person name="Elhaik E."/>
            <person name="Landan G."/>
            <person name="Graur D."/>
            <person name="Arensburger P."/>
            <person name="Atkinson P."/>
            <person name="Beeman R.W."/>
            <person name="Beidler J."/>
            <person name="Brown S.J."/>
            <person name="Demuth J.P."/>
            <person name="Drury D.W."/>
            <person name="Du Y.Z."/>
            <person name="Fujiwara H."/>
            <person name="Lorenzen M."/>
            <person name="Maselli V."/>
            <person name="Osanai M."/>
            <person name="Park Y."/>
            <person name="Robertson H.M."/>
            <person name="Tu Z."/>
            <person name="Wang J.J."/>
            <person name="Wang S."/>
            <person name="Richards S."/>
            <person name="Song H."/>
            <person name="Zhang L."/>
            <person name="Sodergren E."/>
            <person name="Werner D."/>
            <person name="Stanke M."/>
            <person name="Morgenstern B."/>
            <person name="Solovyev V."/>
            <person name="Kosarev P."/>
            <person name="Brown G."/>
            <person name="Chen H.C."/>
            <person name="Ermolaeva O."/>
            <person name="Hlavina W."/>
            <person name="Kapustin Y."/>
            <person name="Kiryutin B."/>
            <person name="Kitts P."/>
            <person name="Maglott D."/>
            <person name="Pruitt K."/>
            <person name="Sapojnikov V."/>
            <person name="Souvorov A."/>
            <person name="Mackey A.J."/>
            <person name="Waterhouse R.M."/>
            <person name="Wyder S."/>
            <person name="Zdobnov E.M."/>
            <person name="Zdobnov E.M."/>
            <person name="Wyder S."/>
            <person name="Kriventseva E.V."/>
            <person name="Kadowaki T."/>
            <person name="Bork P."/>
            <person name="Aranda M."/>
            <person name="Bao R."/>
            <person name="Beermann A."/>
            <person name="Berns N."/>
            <person name="Bolognesi R."/>
            <person name="Bonneton F."/>
            <person name="Bopp D."/>
            <person name="Brown S.J."/>
            <person name="Bucher G."/>
            <person name="Butts T."/>
            <person name="Chaumot A."/>
            <person name="Denell R.E."/>
            <person name="Ferrier D.E."/>
            <person name="Friedrich M."/>
            <person name="Gordon C.M."/>
            <person name="Jindra M."/>
            <person name="Klingler M."/>
            <person name="Lan Q."/>
            <person name="Lattorff H.M."/>
            <person name="Laudet V."/>
            <person name="von Levetsow C."/>
            <person name="Liu Z."/>
            <person name="Lutz R."/>
            <person name="Lynch J.A."/>
            <person name="da Fonseca R.N."/>
            <person name="Posnien N."/>
            <person name="Reuter R."/>
            <person name="Roth S."/>
            <person name="Savard J."/>
            <person name="Schinko J.B."/>
            <person name="Schmitt C."/>
            <person name="Schoppmeier M."/>
            <person name="Schroder R."/>
            <person name="Shippy T.D."/>
            <person name="Simonnet F."/>
            <person name="Marques-Souza H."/>
            <person name="Tautz D."/>
            <person name="Tomoyasu Y."/>
            <person name="Trauner J."/>
            <person name="Van der Zee M."/>
            <person name="Vervoort M."/>
            <person name="Wittkopp N."/>
            <person name="Wimmer E.A."/>
            <person name="Yang X."/>
            <person name="Jones A.K."/>
            <person name="Sattelle D.B."/>
            <person name="Ebert P.R."/>
            <person name="Nelson D."/>
            <person name="Scott J.G."/>
            <person name="Beeman R.W."/>
            <person name="Muthukrishnan S."/>
            <person name="Kramer K.J."/>
            <person name="Arakane Y."/>
            <person name="Beeman R.W."/>
            <person name="Zhu Q."/>
            <person name="Hogenkamp D."/>
            <person name="Dixit R."/>
            <person name="Oppert B."/>
            <person name="Jiang H."/>
            <person name="Zou Z."/>
            <person name="Marshall J."/>
            <person name="Elpidina E."/>
            <person name="Vinokurov K."/>
            <person name="Oppert C."/>
            <person name="Zou Z."/>
            <person name="Evans J."/>
            <person name="Lu Z."/>
            <person name="Zhao P."/>
            <person name="Sumathipala N."/>
            <person name="Altincicek B."/>
            <person name="Vilcinskas A."/>
            <person name="Williams M."/>
            <person name="Hultmark D."/>
            <person name="Hetru C."/>
            <person name="Jiang H."/>
            <person name="Grimmelikhuijzen C.J."/>
            <person name="Hauser F."/>
            <person name="Cazzamali G."/>
            <person name="Williamson M."/>
            <person name="Park Y."/>
            <person name="Li B."/>
            <person name="Tanaka Y."/>
            <person name="Predel R."/>
            <person name="Neupert S."/>
            <person name="Schachtner J."/>
            <person name="Verleyen P."/>
            <person name="Raible F."/>
            <person name="Bork P."/>
            <person name="Friedrich M."/>
            <person name="Walden K.K."/>
            <person name="Robertson H.M."/>
            <person name="Angeli S."/>
            <person name="Foret S."/>
            <person name="Bucher G."/>
            <person name="Schuetz S."/>
            <person name="Maleszka R."/>
            <person name="Wimmer E.A."/>
            <person name="Beeman R.W."/>
            <person name="Lorenzen M."/>
            <person name="Tomoyasu Y."/>
            <person name="Miller S.C."/>
            <person name="Grossmann D."/>
            <person name="Bucher G."/>
        </authorList>
    </citation>
    <scope>NUCLEOTIDE SEQUENCE [LARGE SCALE GENOMIC DNA]</scope>
    <source>
        <strain evidence="1 2">Georgia GA2</strain>
    </source>
</reference>
<dbReference type="Proteomes" id="UP000007266">
    <property type="component" value="Linkage group 8"/>
</dbReference>
<keyword evidence="2" id="KW-1185">Reference proteome</keyword>
<name>D6WUL2_TRICA</name>
<organism evidence="1 2">
    <name type="scientific">Tribolium castaneum</name>
    <name type="common">Red flour beetle</name>
    <dbReference type="NCBI Taxonomy" id="7070"/>
    <lineage>
        <taxon>Eukaryota</taxon>
        <taxon>Metazoa</taxon>
        <taxon>Ecdysozoa</taxon>
        <taxon>Arthropoda</taxon>
        <taxon>Hexapoda</taxon>
        <taxon>Insecta</taxon>
        <taxon>Pterygota</taxon>
        <taxon>Neoptera</taxon>
        <taxon>Endopterygota</taxon>
        <taxon>Coleoptera</taxon>
        <taxon>Polyphaga</taxon>
        <taxon>Cucujiformia</taxon>
        <taxon>Tenebrionidae</taxon>
        <taxon>Tenebrionidae incertae sedis</taxon>
        <taxon>Tribolium</taxon>
    </lineage>
</organism>